<keyword evidence="3 5" id="KW-0067">ATP-binding</keyword>
<comment type="caution">
    <text evidence="5">The sequence shown here is derived from an EMBL/GenBank/DDBJ whole genome shotgun (WGS) entry which is preliminary data.</text>
</comment>
<evidence type="ECO:0000256" key="1">
    <source>
        <dbReference type="ARBA" id="ARBA00022448"/>
    </source>
</evidence>
<dbReference type="Pfam" id="PF00005">
    <property type="entry name" value="ABC_tran"/>
    <property type="match status" value="1"/>
</dbReference>
<keyword evidence="1" id="KW-0813">Transport</keyword>
<dbReference type="InterPro" id="IPR051782">
    <property type="entry name" value="ABC_Transporter_VariousFunc"/>
</dbReference>
<dbReference type="Gene3D" id="3.40.50.300">
    <property type="entry name" value="P-loop containing nucleotide triphosphate hydrolases"/>
    <property type="match status" value="1"/>
</dbReference>
<organism evidence="5">
    <name type="scientific">mine drainage metagenome</name>
    <dbReference type="NCBI Taxonomy" id="410659"/>
    <lineage>
        <taxon>unclassified sequences</taxon>
        <taxon>metagenomes</taxon>
        <taxon>ecological metagenomes</taxon>
    </lineage>
</organism>
<evidence type="ECO:0000259" key="4">
    <source>
        <dbReference type="Pfam" id="PF00005"/>
    </source>
</evidence>
<reference evidence="5" key="2">
    <citation type="journal article" date="2014" name="ISME J.">
        <title>Microbial stratification in low pH oxic and suboxic macroscopic growths along an acid mine drainage.</title>
        <authorList>
            <person name="Mendez-Garcia C."/>
            <person name="Mesa V."/>
            <person name="Sprenger R.R."/>
            <person name="Richter M."/>
            <person name="Diez M.S."/>
            <person name="Solano J."/>
            <person name="Bargiela R."/>
            <person name="Golyshina O.V."/>
            <person name="Manteca A."/>
            <person name="Ramos J.L."/>
            <person name="Gallego J.R."/>
            <person name="Llorente I."/>
            <person name="Martins Dos Santos V.A."/>
            <person name="Jensen O.N."/>
            <person name="Pelaez A.I."/>
            <person name="Sanchez J."/>
            <person name="Ferrer M."/>
        </authorList>
    </citation>
    <scope>NUCLEOTIDE SEQUENCE</scope>
</reference>
<dbReference type="EMBL" id="AUZX01003644">
    <property type="protein sequence ID" value="EQD73349.1"/>
    <property type="molecule type" value="Genomic_DNA"/>
</dbReference>
<feature type="non-terminal residue" evidence="5">
    <location>
        <position position="64"/>
    </location>
</feature>
<dbReference type="PANTHER" id="PTHR42939:SF1">
    <property type="entry name" value="ABC TRANSPORTER ATP-BINDING PROTEIN ALBC-RELATED"/>
    <property type="match status" value="1"/>
</dbReference>
<dbReference type="PANTHER" id="PTHR42939">
    <property type="entry name" value="ABC TRANSPORTER ATP-BINDING PROTEIN ALBC-RELATED"/>
    <property type="match status" value="1"/>
</dbReference>
<keyword evidence="2" id="KW-0547">Nucleotide-binding</keyword>
<protein>
    <submittedName>
        <fullName evidence="5">ABC transporter ATP-binding protein</fullName>
    </submittedName>
</protein>
<evidence type="ECO:0000256" key="3">
    <source>
        <dbReference type="ARBA" id="ARBA00022840"/>
    </source>
</evidence>
<evidence type="ECO:0000313" key="5">
    <source>
        <dbReference type="EMBL" id="EQD73349.1"/>
    </source>
</evidence>
<sequence>MNAMIKPEVTTTPLQARGISKRYDARPVLDGVDFTLPEGAVLGLIGRNGAGKSTLIRALMGLIE</sequence>
<name>T1CW14_9ZZZZ</name>
<evidence type="ECO:0000256" key="2">
    <source>
        <dbReference type="ARBA" id="ARBA00022741"/>
    </source>
</evidence>
<dbReference type="InterPro" id="IPR003439">
    <property type="entry name" value="ABC_transporter-like_ATP-bd"/>
</dbReference>
<accession>T1CW14</accession>
<dbReference type="InterPro" id="IPR027417">
    <property type="entry name" value="P-loop_NTPase"/>
</dbReference>
<dbReference type="SUPFAM" id="SSF52540">
    <property type="entry name" value="P-loop containing nucleoside triphosphate hydrolases"/>
    <property type="match status" value="1"/>
</dbReference>
<dbReference type="GO" id="GO:0005524">
    <property type="term" value="F:ATP binding"/>
    <property type="evidence" value="ECO:0007669"/>
    <property type="project" value="UniProtKB-KW"/>
</dbReference>
<proteinExistence type="predicted"/>
<feature type="domain" description="ABC transporter" evidence="4">
    <location>
        <begin position="29"/>
        <end position="63"/>
    </location>
</feature>
<dbReference type="GO" id="GO:0016887">
    <property type="term" value="F:ATP hydrolysis activity"/>
    <property type="evidence" value="ECO:0007669"/>
    <property type="project" value="InterPro"/>
</dbReference>
<gene>
    <name evidence="5" type="ORF">B1A_04999</name>
</gene>
<reference evidence="5" key="1">
    <citation type="submission" date="2013-08" db="EMBL/GenBank/DDBJ databases">
        <authorList>
            <person name="Mendez C."/>
            <person name="Richter M."/>
            <person name="Ferrer M."/>
            <person name="Sanchez J."/>
        </authorList>
    </citation>
    <scope>NUCLEOTIDE SEQUENCE</scope>
</reference>
<dbReference type="AlphaFoldDB" id="T1CW14"/>